<sequence>METEKWRSKALKTASEEKGVSSVSVDGDNKLVVIGDNVNIFCLLNQLGKKFCCPKLLTVEELKPPAPAPEPKKPKEKSPCDDGDDGGNNPRSVPTVPPPCPWHPHYHYHPGVVVVYDSYNDGYGNGGCSIS</sequence>
<evidence type="ECO:0000313" key="2">
    <source>
        <dbReference type="EMBL" id="MED6191970.1"/>
    </source>
</evidence>
<dbReference type="PANTHER" id="PTHR46932:SF12">
    <property type="entry name" value="HEAVY METAL-ASSOCIATED ISOPRENYLATED PLANT PROTEIN 47"/>
    <property type="match status" value="1"/>
</dbReference>
<dbReference type="EMBL" id="JASCZI010211460">
    <property type="protein sequence ID" value="MED6191970.1"/>
    <property type="molecule type" value="Genomic_DNA"/>
</dbReference>
<dbReference type="Proteomes" id="UP001341840">
    <property type="component" value="Unassembled WGS sequence"/>
</dbReference>
<name>A0ABU6X1F0_9FABA</name>
<feature type="compositionally biased region" description="Basic and acidic residues" evidence="1">
    <location>
        <begin position="70"/>
        <end position="80"/>
    </location>
</feature>
<dbReference type="Gene3D" id="3.30.70.100">
    <property type="match status" value="1"/>
</dbReference>
<reference evidence="2 3" key="1">
    <citation type="journal article" date="2023" name="Plants (Basel)">
        <title>Bridging the Gap: Combining Genomics and Transcriptomics Approaches to Understand Stylosanthes scabra, an Orphan Legume from the Brazilian Caatinga.</title>
        <authorList>
            <person name="Ferreira-Neto J.R.C."/>
            <person name="da Silva M.D."/>
            <person name="Binneck E."/>
            <person name="de Melo N.F."/>
            <person name="da Silva R.H."/>
            <person name="de Melo A.L.T.M."/>
            <person name="Pandolfi V."/>
            <person name="Bustamante F.O."/>
            <person name="Brasileiro-Vidal A.C."/>
            <person name="Benko-Iseppon A.M."/>
        </authorList>
    </citation>
    <scope>NUCLEOTIDE SEQUENCE [LARGE SCALE GENOMIC DNA]</scope>
    <source>
        <tissue evidence="2">Leaves</tissue>
    </source>
</reference>
<gene>
    <name evidence="2" type="ORF">PIB30_005788</name>
</gene>
<dbReference type="PANTHER" id="PTHR46932">
    <property type="entry name" value="HEAVY METAL-ASSOCIATED ISOPRENYLATED PLANT PROTEIN 47"/>
    <property type="match status" value="1"/>
</dbReference>
<proteinExistence type="predicted"/>
<feature type="region of interest" description="Disordered" evidence="1">
    <location>
        <begin position="63"/>
        <end position="100"/>
    </location>
</feature>
<dbReference type="InterPro" id="IPR042885">
    <property type="entry name" value="HIPP47/16"/>
</dbReference>
<organism evidence="2 3">
    <name type="scientific">Stylosanthes scabra</name>
    <dbReference type="NCBI Taxonomy" id="79078"/>
    <lineage>
        <taxon>Eukaryota</taxon>
        <taxon>Viridiplantae</taxon>
        <taxon>Streptophyta</taxon>
        <taxon>Embryophyta</taxon>
        <taxon>Tracheophyta</taxon>
        <taxon>Spermatophyta</taxon>
        <taxon>Magnoliopsida</taxon>
        <taxon>eudicotyledons</taxon>
        <taxon>Gunneridae</taxon>
        <taxon>Pentapetalae</taxon>
        <taxon>rosids</taxon>
        <taxon>fabids</taxon>
        <taxon>Fabales</taxon>
        <taxon>Fabaceae</taxon>
        <taxon>Papilionoideae</taxon>
        <taxon>50 kb inversion clade</taxon>
        <taxon>dalbergioids sensu lato</taxon>
        <taxon>Dalbergieae</taxon>
        <taxon>Pterocarpus clade</taxon>
        <taxon>Stylosanthes</taxon>
    </lineage>
</organism>
<keyword evidence="3" id="KW-1185">Reference proteome</keyword>
<accession>A0ABU6X1F0</accession>
<protein>
    <submittedName>
        <fullName evidence="2">Uncharacterized protein</fullName>
    </submittedName>
</protein>
<evidence type="ECO:0000313" key="3">
    <source>
        <dbReference type="Proteomes" id="UP001341840"/>
    </source>
</evidence>
<evidence type="ECO:0000256" key="1">
    <source>
        <dbReference type="SAM" id="MobiDB-lite"/>
    </source>
</evidence>
<feature type="region of interest" description="Disordered" evidence="1">
    <location>
        <begin position="1"/>
        <end position="26"/>
    </location>
</feature>
<comment type="caution">
    <text evidence="2">The sequence shown here is derived from an EMBL/GenBank/DDBJ whole genome shotgun (WGS) entry which is preliminary data.</text>
</comment>